<evidence type="ECO:0000313" key="3">
    <source>
        <dbReference type="Proteomes" id="UP000183987"/>
    </source>
</evidence>
<protein>
    <submittedName>
        <fullName evidence="2">Uncharacterized protein</fullName>
    </submittedName>
</protein>
<dbReference type="AlphaFoldDB" id="A0A1M5EUM7"/>
<proteinExistence type="predicted"/>
<sequence>MTDMTATIKRIAKKAGYSKADIAAGIAFHDRKNRLANPPGSFDKAGRFHADERTESVVHARRPSRAYPYSEMKAARTADHCAELFGATPLHAKRICKALESDGTDLKTILKEVRTAPPAPA</sequence>
<feature type="region of interest" description="Disordered" evidence="1">
    <location>
        <begin position="33"/>
        <end position="59"/>
    </location>
</feature>
<evidence type="ECO:0000256" key="1">
    <source>
        <dbReference type="SAM" id="MobiDB-lite"/>
    </source>
</evidence>
<name>A0A1M5EUM7_LOKAT</name>
<organism evidence="2 3">
    <name type="scientific">Loktanella atrilutea</name>
    <dbReference type="NCBI Taxonomy" id="366533"/>
    <lineage>
        <taxon>Bacteria</taxon>
        <taxon>Pseudomonadati</taxon>
        <taxon>Pseudomonadota</taxon>
        <taxon>Alphaproteobacteria</taxon>
        <taxon>Rhodobacterales</taxon>
        <taxon>Roseobacteraceae</taxon>
        <taxon>Loktanella</taxon>
    </lineage>
</organism>
<keyword evidence="3" id="KW-1185">Reference proteome</keyword>
<dbReference type="EMBL" id="FQUE01000015">
    <property type="protein sequence ID" value="SHF82934.1"/>
    <property type="molecule type" value="Genomic_DNA"/>
</dbReference>
<reference evidence="3" key="1">
    <citation type="submission" date="2016-11" db="EMBL/GenBank/DDBJ databases">
        <authorList>
            <person name="Varghese N."/>
            <person name="Submissions S."/>
        </authorList>
    </citation>
    <scope>NUCLEOTIDE SEQUENCE [LARGE SCALE GENOMIC DNA]</scope>
    <source>
        <strain evidence="3">DSM 29326</strain>
    </source>
</reference>
<dbReference type="Proteomes" id="UP000183987">
    <property type="component" value="Unassembled WGS sequence"/>
</dbReference>
<evidence type="ECO:0000313" key="2">
    <source>
        <dbReference type="EMBL" id="SHF82934.1"/>
    </source>
</evidence>
<accession>A0A1M5EUM7</accession>
<gene>
    <name evidence="2" type="ORF">SAMN05444339_1157</name>
</gene>
<feature type="compositionally biased region" description="Basic and acidic residues" evidence="1">
    <location>
        <begin position="44"/>
        <end position="58"/>
    </location>
</feature>
<dbReference type="RefSeq" id="WP_072858718.1">
    <property type="nucleotide sequence ID" value="NZ_FQUE01000015.1"/>
</dbReference>
<dbReference type="OrthoDB" id="7854032at2"/>